<evidence type="ECO:0000313" key="2">
    <source>
        <dbReference type="EMBL" id="MFD2793877.1"/>
    </source>
</evidence>
<organism evidence="2 3">
    <name type="scientific">Promicromonospora vindobonensis</name>
    <dbReference type="NCBI Taxonomy" id="195748"/>
    <lineage>
        <taxon>Bacteria</taxon>
        <taxon>Bacillati</taxon>
        <taxon>Actinomycetota</taxon>
        <taxon>Actinomycetes</taxon>
        <taxon>Micrococcales</taxon>
        <taxon>Promicromonosporaceae</taxon>
        <taxon>Promicromonospora</taxon>
    </lineage>
</organism>
<keyword evidence="1" id="KW-0472">Membrane</keyword>
<feature type="transmembrane region" description="Helical" evidence="1">
    <location>
        <begin position="275"/>
        <end position="296"/>
    </location>
</feature>
<proteinExistence type="predicted"/>
<comment type="caution">
    <text evidence="2">The sequence shown here is derived from an EMBL/GenBank/DDBJ whole genome shotgun (WGS) entry which is preliminary data.</text>
</comment>
<name>A0ABW5VQI7_9MICO</name>
<gene>
    <name evidence="2" type="ORF">ACFS27_10010</name>
</gene>
<evidence type="ECO:0008006" key="4">
    <source>
        <dbReference type="Google" id="ProtNLM"/>
    </source>
</evidence>
<feature type="transmembrane region" description="Helical" evidence="1">
    <location>
        <begin position="75"/>
        <end position="95"/>
    </location>
</feature>
<keyword evidence="1" id="KW-1133">Transmembrane helix</keyword>
<dbReference type="Proteomes" id="UP001597479">
    <property type="component" value="Unassembled WGS sequence"/>
</dbReference>
<feature type="transmembrane region" description="Helical" evidence="1">
    <location>
        <begin position="102"/>
        <end position="120"/>
    </location>
</feature>
<protein>
    <recommendedName>
        <fullName evidence="4">Vitamin K-dependent gamma-carboxylase-like protein</fullName>
    </recommendedName>
</protein>
<feature type="transmembrane region" description="Helical" evidence="1">
    <location>
        <begin position="252"/>
        <end position="269"/>
    </location>
</feature>
<feature type="transmembrane region" description="Helical" evidence="1">
    <location>
        <begin position="157"/>
        <end position="180"/>
    </location>
</feature>
<sequence length="323" mass="34532">MSRLVRAGLGRVRSLGRRIDAAVVAPGRPGSVVLLQVALALIIASRLLAHDWILISERPAELTHHLWILGWLPHLPPPALVAIQVAGLAGAALVVARRAPRAGLVLSWLSLLVLAGLWGASGKFHHNDVLLLTATFPVLFARAPVRAHPSTDPADRMAHAVTWGWTPRAALAVVGCVYFLTGLQKVRHSGLAWVFSDNMSWVLLQGADSSPVSTELVRSLAETPVLPQLLAGGALALELAAPLLLCWRPTRLVFAGAVTAMHLSIWVCLGLDYSPWWLTVWAVTIATGVPTGWAAVRERVALRRAGPVPLDPENALDLPAARG</sequence>
<accession>A0ABW5VQI7</accession>
<evidence type="ECO:0000256" key="1">
    <source>
        <dbReference type="SAM" id="Phobius"/>
    </source>
</evidence>
<reference evidence="3" key="1">
    <citation type="journal article" date="2019" name="Int. J. Syst. Evol. Microbiol.">
        <title>The Global Catalogue of Microorganisms (GCM) 10K type strain sequencing project: providing services to taxonomists for standard genome sequencing and annotation.</title>
        <authorList>
            <consortium name="The Broad Institute Genomics Platform"/>
            <consortium name="The Broad Institute Genome Sequencing Center for Infectious Disease"/>
            <person name="Wu L."/>
            <person name="Ma J."/>
        </authorList>
    </citation>
    <scope>NUCLEOTIDE SEQUENCE [LARGE SCALE GENOMIC DNA]</scope>
    <source>
        <strain evidence="3">CCM 7044</strain>
    </source>
</reference>
<keyword evidence="3" id="KW-1185">Reference proteome</keyword>
<feature type="transmembrane region" description="Helical" evidence="1">
    <location>
        <begin position="32"/>
        <end position="55"/>
    </location>
</feature>
<dbReference type="RefSeq" id="WP_377182462.1">
    <property type="nucleotide sequence ID" value="NZ_JBHUOG010000001.1"/>
</dbReference>
<keyword evidence="1" id="KW-0812">Transmembrane</keyword>
<dbReference type="EMBL" id="JBHUOG010000001">
    <property type="protein sequence ID" value="MFD2793877.1"/>
    <property type="molecule type" value="Genomic_DNA"/>
</dbReference>
<evidence type="ECO:0000313" key="3">
    <source>
        <dbReference type="Proteomes" id="UP001597479"/>
    </source>
</evidence>